<accession>A0A1B4V7J9</accession>
<dbReference type="GO" id="GO:0046872">
    <property type="term" value="F:metal ion binding"/>
    <property type="evidence" value="ECO:0007669"/>
    <property type="project" value="UniProtKB-KW"/>
</dbReference>
<reference evidence="1 2" key="1">
    <citation type="submission" date="2015-08" db="EMBL/GenBank/DDBJ databases">
        <title>Complete genome sequence of Sulfurifustis variabilis.</title>
        <authorList>
            <person name="Miura A."/>
            <person name="Kojima H."/>
            <person name="Fukui M."/>
        </authorList>
    </citation>
    <scope>NUCLEOTIDE SEQUENCE [LARGE SCALE GENOMIC DNA]</scope>
    <source>
        <strain evidence="2">skN76</strain>
    </source>
</reference>
<dbReference type="EMBL" id="AP014936">
    <property type="protein sequence ID" value="BAU49465.1"/>
    <property type="molecule type" value="Genomic_DNA"/>
</dbReference>
<evidence type="ECO:0000313" key="2">
    <source>
        <dbReference type="Proteomes" id="UP000218899"/>
    </source>
</evidence>
<protein>
    <submittedName>
        <fullName evidence="1">Peptidase M14</fullName>
    </submittedName>
</protein>
<dbReference type="KEGG" id="sva:SVA_2917"/>
<dbReference type="AlphaFoldDB" id="A0A1B4V7J9"/>
<evidence type="ECO:0000313" key="1">
    <source>
        <dbReference type="EMBL" id="BAU49465.1"/>
    </source>
</evidence>
<dbReference type="GO" id="GO:0016788">
    <property type="term" value="F:hydrolase activity, acting on ester bonds"/>
    <property type="evidence" value="ECO:0007669"/>
    <property type="project" value="InterPro"/>
</dbReference>
<gene>
    <name evidence="1" type="ORF">SVA_2917</name>
</gene>
<dbReference type="Gene3D" id="3.40.630.10">
    <property type="entry name" value="Zn peptidases"/>
    <property type="match status" value="1"/>
</dbReference>
<dbReference type="RefSeq" id="WP_096461868.1">
    <property type="nucleotide sequence ID" value="NZ_AP014936.1"/>
</dbReference>
<dbReference type="OrthoDB" id="9782876at2"/>
<dbReference type="SUPFAM" id="SSF53187">
    <property type="entry name" value="Zn-dependent exopeptidases"/>
    <property type="match status" value="1"/>
</dbReference>
<keyword evidence="2" id="KW-1185">Reference proteome</keyword>
<sequence length="347" mass="38433">MLNVLDHLPAGLLDVPPAELHRVLPGPTLIHLPGRRSQPLFASVLLHGNEDTGWEALRVFLREHGARELPRAFSVFIGNVAAAGRRRRFLEGQPDYNRIWTDVPGTEHLPERAMTREVLDRMRALDVFASVDIHNNTGLNPHYACVRRLDPRFLQLATLFSRTVVYYRKPDGVQAEAFSDWCPAVTAECGQPGQPHGVEHAADFLRACLNLAEIPSHPVAGHDIDLYHTVAIVKVPDEASVGLEPDADIRLTADLDHLNFRELPANTVLARLRPGSGARLRVYDENGRDVADRYLRVVDDEIRTAVPVMPSMFTLNVTAIRQDCLGYLMERPGTPAALVGAAEAATE</sequence>
<name>A0A1B4V7J9_9GAMM</name>
<dbReference type="Proteomes" id="UP000218899">
    <property type="component" value="Chromosome"/>
</dbReference>
<organism evidence="1 2">
    <name type="scientific">Sulfurifustis variabilis</name>
    <dbReference type="NCBI Taxonomy" id="1675686"/>
    <lineage>
        <taxon>Bacteria</taxon>
        <taxon>Pseudomonadati</taxon>
        <taxon>Pseudomonadota</taxon>
        <taxon>Gammaproteobacteria</taxon>
        <taxon>Acidiferrobacterales</taxon>
        <taxon>Acidiferrobacteraceae</taxon>
        <taxon>Sulfurifustis</taxon>
    </lineage>
</organism>
<dbReference type="CDD" id="cd06256">
    <property type="entry name" value="M14_ASTE_ASPA-like"/>
    <property type="match status" value="1"/>
</dbReference>
<proteinExistence type="predicted"/>